<dbReference type="STRING" id="1231657.A0A1Y1ZUV7"/>
<feature type="compositionally biased region" description="Acidic residues" evidence="1">
    <location>
        <begin position="357"/>
        <end position="369"/>
    </location>
</feature>
<evidence type="ECO:0000313" key="4">
    <source>
        <dbReference type="Proteomes" id="UP000193144"/>
    </source>
</evidence>
<dbReference type="GO" id="GO:0003746">
    <property type="term" value="F:translation elongation factor activity"/>
    <property type="evidence" value="ECO:0007669"/>
    <property type="project" value="UniProtKB-KW"/>
</dbReference>
<protein>
    <submittedName>
        <fullName evidence="3">RNA polymerase II transcription elongation factor-domain-containing protein</fullName>
    </submittedName>
</protein>
<dbReference type="EMBL" id="MCFA01000036">
    <property type="protein sequence ID" value="ORY14039.1"/>
    <property type="molecule type" value="Genomic_DNA"/>
</dbReference>
<reference evidence="3 4" key="1">
    <citation type="submission" date="2016-07" db="EMBL/GenBank/DDBJ databases">
        <title>Pervasive Adenine N6-methylation of Active Genes in Fungi.</title>
        <authorList>
            <consortium name="DOE Joint Genome Institute"/>
            <person name="Mondo S.J."/>
            <person name="Dannebaum R.O."/>
            <person name="Kuo R.C."/>
            <person name="Labutti K."/>
            <person name="Haridas S."/>
            <person name="Kuo A."/>
            <person name="Salamov A."/>
            <person name="Ahrendt S.R."/>
            <person name="Lipzen A."/>
            <person name="Sullivan W."/>
            <person name="Andreopoulos W.B."/>
            <person name="Clum A."/>
            <person name="Lindquist E."/>
            <person name="Daum C."/>
            <person name="Ramamoorthy G.K."/>
            <person name="Gryganskyi A."/>
            <person name="Culley D."/>
            <person name="Magnuson J.K."/>
            <person name="James T.Y."/>
            <person name="O'Malley M.A."/>
            <person name="Stajich J.E."/>
            <person name="Spatafora J.W."/>
            <person name="Visel A."/>
            <person name="Grigoriev I.V."/>
        </authorList>
    </citation>
    <scope>NUCLEOTIDE SEQUENCE [LARGE SCALE GENOMIC DNA]</scope>
    <source>
        <strain evidence="3 4">CBS 115471</strain>
    </source>
</reference>
<feature type="compositionally biased region" description="Acidic residues" evidence="1">
    <location>
        <begin position="551"/>
        <end position="560"/>
    </location>
</feature>
<sequence>MLDSRSPRVLDPHKKAHFSLHISDRITKSDNSAPSYSAVKYNHKPPQTSSTRTTTLTSSTNDTYKLRLEDKDVGKDSDIFTFTGQRTVPKKSYILLFDQSSQKCTLEPLSSSYTFNLQSHNAANVSSTHTKIYPRKSKDDNADTGRAAGAESDDLFDANPDDADDEPDPNNPYDFRHFLKKDKDKEKRGYDSESQFQSSPDYRTGTGSAYNTPVLPASRKPLSSTTSKSTSAKPKPTSQPTPAAKPKPRKRKSPDADPMLQRKPTTTKKQTQSAPSVRLDRAASTHTKPSTKPATNTRKPASKPTNPSSKIKSAEIVHSSSESDADADGESDSPDHPAITHALPVSPPTQPTRYADDSDSDSSDADADDHDTGLLEIEVPDSHSRPTKPKALSSLGLGQTLGLGGSHLSPARNRNGPISLASAANSVEGSPNPGVGAFGTPRKAGAGARQVYQNKDDDEDVIDFGNLGGGAADSEEEEEEEDGGYVEDREDEDDADADADADVEMEDVGGGIEDRDVEPMDLGPPAQTNANGHDRKMSLGTALTAALGGDADGEEEDEEDPLYKEMMQGLAGESSEESEEE</sequence>
<feature type="compositionally biased region" description="Acidic residues" evidence="1">
    <location>
        <begin position="151"/>
        <end position="168"/>
    </location>
</feature>
<dbReference type="Pfam" id="PF09816">
    <property type="entry name" value="EAF"/>
    <property type="match status" value="1"/>
</dbReference>
<feature type="compositionally biased region" description="Low complexity" evidence="1">
    <location>
        <begin position="220"/>
        <end position="236"/>
    </location>
</feature>
<feature type="compositionally biased region" description="Polar residues" evidence="1">
    <location>
        <begin position="284"/>
        <end position="311"/>
    </location>
</feature>
<dbReference type="OrthoDB" id="125903at2759"/>
<keyword evidence="3" id="KW-0251">Elongation factor</keyword>
<feature type="compositionally biased region" description="Basic and acidic residues" evidence="1">
    <location>
        <begin position="174"/>
        <end position="191"/>
    </location>
</feature>
<evidence type="ECO:0000259" key="2">
    <source>
        <dbReference type="Pfam" id="PF09816"/>
    </source>
</evidence>
<dbReference type="Proteomes" id="UP000193144">
    <property type="component" value="Unassembled WGS sequence"/>
</dbReference>
<feature type="region of interest" description="Disordered" evidence="1">
    <location>
        <begin position="124"/>
        <end position="581"/>
    </location>
</feature>
<feature type="compositionally biased region" description="Polar residues" evidence="1">
    <location>
        <begin position="192"/>
        <end position="211"/>
    </location>
</feature>
<dbReference type="AlphaFoldDB" id="A0A1Y1ZUV7"/>
<accession>A0A1Y1ZUV7</accession>
<feature type="compositionally biased region" description="Acidic residues" evidence="1">
    <location>
        <begin position="473"/>
        <end position="507"/>
    </location>
</feature>
<evidence type="ECO:0000313" key="3">
    <source>
        <dbReference type="EMBL" id="ORY14039.1"/>
    </source>
</evidence>
<name>A0A1Y1ZUV7_9PLEO</name>
<feature type="domain" description="Transcription elongation factor Eaf N-terminal" evidence="2">
    <location>
        <begin position="19"/>
        <end position="119"/>
    </location>
</feature>
<keyword evidence="4" id="KW-1185">Reference proteome</keyword>
<keyword evidence="3" id="KW-0648">Protein biosynthesis</keyword>
<feature type="compositionally biased region" description="Low complexity" evidence="1">
    <location>
        <begin position="48"/>
        <end position="58"/>
    </location>
</feature>
<comment type="caution">
    <text evidence="3">The sequence shown here is derived from an EMBL/GenBank/DDBJ whole genome shotgun (WGS) entry which is preliminary data.</text>
</comment>
<gene>
    <name evidence="3" type="ORF">BCR34DRAFT_623526</name>
</gene>
<feature type="region of interest" description="Disordered" evidence="1">
    <location>
        <begin position="29"/>
        <end position="58"/>
    </location>
</feature>
<proteinExistence type="predicted"/>
<dbReference type="InterPro" id="IPR019194">
    <property type="entry name" value="Tscrpt_elong_fac_Eaf_N"/>
</dbReference>
<feature type="compositionally biased region" description="Acidic residues" evidence="1">
    <location>
        <begin position="323"/>
        <end position="332"/>
    </location>
</feature>
<organism evidence="3 4">
    <name type="scientific">Clohesyomyces aquaticus</name>
    <dbReference type="NCBI Taxonomy" id="1231657"/>
    <lineage>
        <taxon>Eukaryota</taxon>
        <taxon>Fungi</taxon>
        <taxon>Dikarya</taxon>
        <taxon>Ascomycota</taxon>
        <taxon>Pezizomycotina</taxon>
        <taxon>Dothideomycetes</taxon>
        <taxon>Pleosporomycetidae</taxon>
        <taxon>Pleosporales</taxon>
        <taxon>Lindgomycetaceae</taxon>
        <taxon>Clohesyomyces</taxon>
    </lineage>
</organism>
<feature type="compositionally biased region" description="Low complexity" evidence="1">
    <location>
        <begin position="539"/>
        <end position="549"/>
    </location>
</feature>
<evidence type="ECO:0000256" key="1">
    <source>
        <dbReference type="SAM" id="MobiDB-lite"/>
    </source>
</evidence>